<dbReference type="AlphaFoldDB" id="A0A8I0AHZ2"/>
<evidence type="ECO:0000256" key="2">
    <source>
        <dbReference type="PROSITE-ProRule" id="PRU00335"/>
    </source>
</evidence>
<dbReference type="EMBL" id="JACOOX010000002">
    <property type="protein sequence ID" value="MBC5661832.1"/>
    <property type="molecule type" value="Genomic_DNA"/>
</dbReference>
<dbReference type="GO" id="GO:0003677">
    <property type="term" value="F:DNA binding"/>
    <property type="evidence" value="ECO:0007669"/>
    <property type="project" value="UniProtKB-UniRule"/>
</dbReference>
<dbReference type="PANTHER" id="PTHR43479:SF11">
    <property type="entry name" value="ACREF_ENVCD OPERON REPRESSOR-RELATED"/>
    <property type="match status" value="1"/>
</dbReference>
<evidence type="ECO:0000313" key="4">
    <source>
        <dbReference type="EMBL" id="MBC5661832.1"/>
    </source>
</evidence>
<gene>
    <name evidence="4" type="ORF">H8S09_02810</name>
</gene>
<reference evidence="4 5" key="1">
    <citation type="submission" date="2020-08" db="EMBL/GenBank/DDBJ databases">
        <title>Genome public.</title>
        <authorList>
            <person name="Liu C."/>
            <person name="Sun Q."/>
        </authorList>
    </citation>
    <scope>NUCLEOTIDE SEQUENCE [LARGE SCALE GENOMIC DNA]</scope>
    <source>
        <strain evidence="4 5">NSJ-10</strain>
    </source>
</reference>
<name>A0A8I0AHZ2_9FIRM</name>
<dbReference type="InterPro" id="IPR009057">
    <property type="entry name" value="Homeodomain-like_sf"/>
</dbReference>
<dbReference type="InterPro" id="IPR039532">
    <property type="entry name" value="TetR_C_Firmicutes"/>
</dbReference>
<dbReference type="InterPro" id="IPR050624">
    <property type="entry name" value="HTH-type_Tx_Regulator"/>
</dbReference>
<dbReference type="Pfam" id="PF00440">
    <property type="entry name" value="TetR_N"/>
    <property type="match status" value="1"/>
</dbReference>
<proteinExistence type="predicted"/>
<organism evidence="4 5">
    <name type="scientific">Coprococcus hominis</name>
    <name type="common">ex Liu et al. 2022</name>
    <dbReference type="NCBI Taxonomy" id="2763039"/>
    <lineage>
        <taxon>Bacteria</taxon>
        <taxon>Bacillati</taxon>
        <taxon>Bacillota</taxon>
        <taxon>Clostridia</taxon>
        <taxon>Lachnospirales</taxon>
        <taxon>Lachnospiraceae</taxon>
        <taxon>Coprococcus</taxon>
    </lineage>
</organism>
<keyword evidence="1 2" id="KW-0238">DNA-binding</keyword>
<keyword evidence="5" id="KW-1185">Reference proteome</keyword>
<comment type="caution">
    <text evidence="4">The sequence shown here is derived from an EMBL/GenBank/DDBJ whole genome shotgun (WGS) entry which is preliminary data.</text>
</comment>
<dbReference type="PANTHER" id="PTHR43479">
    <property type="entry name" value="ACREF/ENVCD OPERON REPRESSOR-RELATED"/>
    <property type="match status" value="1"/>
</dbReference>
<dbReference type="Gene3D" id="1.10.357.10">
    <property type="entry name" value="Tetracycline Repressor, domain 2"/>
    <property type="match status" value="1"/>
</dbReference>
<dbReference type="InterPro" id="IPR001647">
    <property type="entry name" value="HTH_TetR"/>
</dbReference>
<evidence type="ECO:0000313" key="5">
    <source>
        <dbReference type="Proteomes" id="UP000615234"/>
    </source>
</evidence>
<dbReference type="SUPFAM" id="SSF46689">
    <property type="entry name" value="Homeodomain-like"/>
    <property type="match status" value="1"/>
</dbReference>
<dbReference type="Proteomes" id="UP000615234">
    <property type="component" value="Unassembled WGS sequence"/>
</dbReference>
<dbReference type="RefSeq" id="WP_186847337.1">
    <property type="nucleotide sequence ID" value="NZ_JACOOX010000002.1"/>
</dbReference>
<evidence type="ECO:0000259" key="3">
    <source>
        <dbReference type="PROSITE" id="PS50977"/>
    </source>
</evidence>
<evidence type="ECO:0000256" key="1">
    <source>
        <dbReference type="ARBA" id="ARBA00023125"/>
    </source>
</evidence>
<protein>
    <submittedName>
        <fullName evidence="4">TetR/AcrR family transcriptional regulator C-terminal domain-containing protein</fullName>
    </submittedName>
</protein>
<feature type="DNA-binding region" description="H-T-H motif" evidence="2">
    <location>
        <begin position="40"/>
        <end position="59"/>
    </location>
</feature>
<dbReference type="PROSITE" id="PS50977">
    <property type="entry name" value="HTH_TETR_2"/>
    <property type="match status" value="1"/>
</dbReference>
<accession>A0A8I0AHZ2</accession>
<feature type="domain" description="HTH tetR-type" evidence="3">
    <location>
        <begin position="17"/>
        <end position="77"/>
    </location>
</feature>
<dbReference type="Pfam" id="PF14278">
    <property type="entry name" value="TetR_C_8"/>
    <property type="match status" value="1"/>
</dbReference>
<sequence length="212" mass="24532">MKRQGDENLNRSESKYFNTAVRMDEALIELLETQEFSYISVKSICEKAGVNRSTFYLHYENTSDLLAETLQYILDSFTSCFQTDAKSTIEKIQDAPIDKLHFLTEDYLVPYLEYIKKNRRIYQAAFENKAYETDKKYSGLYTYILEPILGRFGFAEKDRKYVSAFYIRGITGIVNEWVEDGCKEAVSEMASLIIKVVIGDNANKNIVTMQSQ</sequence>